<accession>A0ABT9PAA0</accession>
<keyword evidence="7" id="KW-1185">Reference proteome</keyword>
<evidence type="ECO:0000259" key="5">
    <source>
        <dbReference type="PROSITE" id="PS01124"/>
    </source>
</evidence>
<name>A0ABT9PAA0_9ACTN</name>
<evidence type="ECO:0000256" key="2">
    <source>
        <dbReference type="ARBA" id="ARBA00023125"/>
    </source>
</evidence>
<dbReference type="Gene3D" id="1.10.10.60">
    <property type="entry name" value="Homeodomain-like"/>
    <property type="match status" value="1"/>
</dbReference>
<dbReference type="RefSeq" id="WP_307247953.1">
    <property type="nucleotide sequence ID" value="NZ_JAUSQZ010000001.1"/>
</dbReference>
<keyword evidence="3" id="KW-0804">Transcription</keyword>
<dbReference type="SUPFAM" id="SSF46689">
    <property type="entry name" value="Homeodomain-like"/>
    <property type="match status" value="1"/>
</dbReference>
<evidence type="ECO:0000256" key="3">
    <source>
        <dbReference type="ARBA" id="ARBA00023163"/>
    </source>
</evidence>
<dbReference type="PANTHER" id="PTHR46796">
    <property type="entry name" value="HTH-TYPE TRANSCRIPTIONAL ACTIVATOR RHAS-RELATED"/>
    <property type="match status" value="1"/>
</dbReference>
<evidence type="ECO:0000256" key="4">
    <source>
        <dbReference type="SAM" id="MobiDB-lite"/>
    </source>
</evidence>
<sequence>MMETFAQKWHDVIGHDQELPAIATPRHRQMRGSVTVGKIADVTLVDARVATPIRTYGLPSHHDREVRLYAVHHGVLTLDDPNGQGTHQLKAGEFMLQHVVRAVHFDASADLELQIVSLPAPPLTPLLNGRLLAGLTTDAPMRLLLAHARAIQGALADLSPTGIWPVRDSLFELARAVVRDRLDDQAPAIGPALVATARALADARLTDPGLNPSVIARECHVSLRTLQRAFAETGESLRTFIHRRRVEEAGRTLVSCPGASTAEVAARWQFTDSSHLSRSIRKQFGTTPRELSSPGRTGSPPGRPGRQPASASCAGARKAGPNR</sequence>
<dbReference type="SMART" id="SM00342">
    <property type="entry name" value="HTH_ARAC"/>
    <property type="match status" value="1"/>
</dbReference>
<reference evidence="6 7" key="1">
    <citation type="submission" date="2023-07" db="EMBL/GenBank/DDBJ databases">
        <title>Sequencing the genomes of 1000 actinobacteria strains.</title>
        <authorList>
            <person name="Klenk H.-P."/>
        </authorList>
    </citation>
    <scope>NUCLEOTIDE SEQUENCE [LARGE SCALE GENOMIC DNA]</scope>
    <source>
        <strain evidence="6 7">DSM 44388</strain>
    </source>
</reference>
<dbReference type="InterPro" id="IPR009057">
    <property type="entry name" value="Homeodomain-like_sf"/>
</dbReference>
<proteinExistence type="predicted"/>
<dbReference type="PROSITE" id="PS01124">
    <property type="entry name" value="HTH_ARAC_FAMILY_2"/>
    <property type="match status" value="1"/>
</dbReference>
<evidence type="ECO:0000256" key="1">
    <source>
        <dbReference type="ARBA" id="ARBA00023015"/>
    </source>
</evidence>
<keyword evidence="1" id="KW-0805">Transcription regulation</keyword>
<dbReference type="EMBL" id="JAUSQZ010000001">
    <property type="protein sequence ID" value="MDP9829614.1"/>
    <property type="molecule type" value="Genomic_DNA"/>
</dbReference>
<dbReference type="InterPro" id="IPR050204">
    <property type="entry name" value="AraC_XylS_family_regulators"/>
</dbReference>
<organism evidence="6 7">
    <name type="scientific">Kineosporia succinea</name>
    <dbReference type="NCBI Taxonomy" id="84632"/>
    <lineage>
        <taxon>Bacteria</taxon>
        <taxon>Bacillati</taxon>
        <taxon>Actinomycetota</taxon>
        <taxon>Actinomycetes</taxon>
        <taxon>Kineosporiales</taxon>
        <taxon>Kineosporiaceae</taxon>
        <taxon>Kineosporia</taxon>
    </lineage>
</organism>
<dbReference type="InterPro" id="IPR018060">
    <property type="entry name" value="HTH_AraC"/>
</dbReference>
<keyword evidence="2" id="KW-0238">DNA-binding</keyword>
<gene>
    <name evidence="6" type="ORF">J2S57_005363</name>
</gene>
<feature type="domain" description="HTH araC/xylS-type" evidence="5">
    <location>
        <begin position="195"/>
        <end position="294"/>
    </location>
</feature>
<evidence type="ECO:0000313" key="7">
    <source>
        <dbReference type="Proteomes" id="UP001235712"/>
    </source>
</evidence>
<dbReference type="Proteomes" id="UP001235712">
    <property type="component" value="Unassembled WGS sequence"/>
</dbReference>
<comment type="caution">
    <text evidence="6">The sequence shown here is derived from an EMBL/GenBank/DDBJ whole genome shotgun (WGS) entry which is preliminary data.</text>
</comment>
<feature type="region of interest" description="Disordered" evidence="4">
    <location>
        <begin position="277"/>
        <end position="323"/>
    </location>
</feature>
<evidence type="ECO:0000313" key="6">
    <source>
        <dbReference type="EMBL" id="MDP9829614.1"/>
    </source>
</evidence>
<feature type="compositionally biased region" description="Low complexity" evidence="4">
    <location>
        <begin position="292"/>
        <end position="306"/>
    </location>
</feature>
<protein>
    <submittedName>
        <fullName evidence="6">AraC-like DNA-binding protein</fullName>
    </submittedName>
</protein>
<dbReference type="Pfam" id="PF12833">
    <property type="entry name" value="HTH_18"/>
    <property type="match status" value="1"/>
</dbReference>